<evidence type="ECO:0000313" key="4">
    <source>
        <dbReference type="Proteomes" id="UP000623010"/>
    </source>
</evidence>
<feature type="compositionally biased region" description="Low complexity" evidence="1">
    <location>
        <begin position="28"/>
        <end position="42"/>
    </location>
</feature>
<feature type="compositionally biased region" description="Basic and acidic residues" evidence="1">
    <location>
        <begin position="43"/>
        <end position="77"/>
    </location>
</feature>
<feature type="compositionally biased region" description="Basic and acidic residues" evidence="1">
    <location>
        <begin position="98"/>
        <end position="137"/>
    </location>
</feature>
<feature type="compositionally biased region" description="Gly residues" evidence="1">
    <location>
        <begin position="140"/>
        <end position="149"/>
    </location>
</feature>
<dbReference type="AlphaFoldDB" id="A0A918VDZ5"/>
<evidence type="ECO:0000313" key="3">
    <source>
        <dbReference type="EMBL" id="GGZ91981.1"/>
    </source>
</evidence>
<reference evidence="3" key="1">
    <citation type="journal article" date="2014" name="Int. J. Syst. Evol. Microbiol.">
        <title>Complete genome sequence of Corynebacterium casei LMG S-19264T (=DSM 44701T), isolated from a smear-ripened cheese.</title>
        <authorList>
            <consortium name="US DOE Joint Genome Institute (JGI-PGF)"/>
            <person name="Walter F."/>
            <person name="Albersmeier A."/>
            <person name="Kalinowski J."/>
            <person name="Ruckert C."/>
        </authorList>
    </citation>
    <scope>NUCLEOTIDE SEQUENCE</scope>
    <source>
        <strain evidence="3">JCM 5016</strain>
    </source>
</reference>
<name>A0A918VDZ5_9ACTN</name>
<reference evidence="3" key="2">
    <citation type="submission" date="2020-09" db="EMBL/GenBank/DDBJ databases">
        <authorList>
            <person name="Sun Q."/>
            <person name="Ohkuma M."/>
        </authorList>
    </citation>
    <scope>NUCLEOTIDE SEQUENCE</scope>
    <source>
        <strain evidence="3">JCM 5016</strain>
    </source>
</reference>
<evidence type="ECO:0000256" key="1">
    <source>
        <dbReference type="SAM" id="MobiDB-lite"/>
    </source>
</evidence>
<sequence>MRSARALLTSAVFTTILVLPAPLAHAAVAGDSHGDTSSSSPSRSHDSGHDKSGKGDHEESGWEKSHKDEDWRKDKPHGGVRTGSGGLALTRTGDWDPDSGKGDHEESGWEKSHRDDQQESGWEKSGRDEGWKKDKPHGGVHTGGGGLAQSGGTLAAGSLLLLGGAGAMAFRLRRSKAAAAA</sequence>
<evidence type="ECO:0000256" key="2">
    <source>
        <dbReference type="SAM" id="SignalP"/>
    </source>
</evidence>
<proteinExistence type="predicted"/>
<comment type="caution">
    <text evidence="3">The sequence shown here is derived from an EMBL/GenBank/DDBJ whole genome shotgun (WGS) entry which is preliminary data.</text>
</comment>
<feature type="chain" id="PRO_5036675829" description="Gram-positive cocci surface proteins LPxTG domain-containing protein" evidence="2">
    <location>
        <begin position="27"/>
        <end position="181"/>
    </location>
</feature>
<evidence type="ECO:0008006" key="5">
    <source>
        <dbReference type="Google" id="ProtNLM"/>
    </source>
</evidence>
<keyword evidence="2" id="KW-0732">Signal</keyword>
<dbReference type="RefSeq" id="WP_190058197.1">
    <property type="nucleotide sequence ID" value="NZ_BMWH01000012.1"/>
</dbReference>
<dbReference type="EMBL" id="BMWH01000012">
    <property type="protein sequence ID" value="GGZ91981.1"/>
    <property type="molecule type" value="Genomic_DNA"/>
</dbReference>
<protein>
    <recommendedName>
        <fullName evidence="5">Gram-positive cocci surface proteins LPxTG domain-containing protein</fullName>
    </recommendedName>
</protein>
<feature type="region of interest" description="Disordered" evidence="1">
    <location>
        <begin position="28"/>
        <end position="152"/>
    </location>
</feature>
<dbReference type="Proteomes" id="UP000623010">
    <property type="component" value="Unassembled WGS sequence"/>
</dbReference>
<gene>
    <name evidence="3" type="ORF">GCM10010389_33180</name>
</gene>
<keyword evidence="4" id="KW-1185">Reference proteome</keyword>
<feature type="signal peptide" evidence="2">
    <location>
        <begin position="1"/>
        <end position="26"/>
    </location>
</feature>
<organism evidence="3 4">
    <name type="scientific">Streptomyces echinoruber</name>
    <dbReference type="NCBI Taxonomy" id="68898"/>
    <lineage>
        <taxon>Bacteria</taxon>
        <taxon>Bacillati</taxon>
        <taxon>Actinomycetota</taxon>
        <taxon>Actinomycetes</taxon>
        <taxon>Kitasatosporales</taxon>
        <taxon>Streptomycetaceae</taxon>
        <taxon>Streptomyces</taxon>
    </lineage>
</organism>
<accession>A0A918VDZ5</accession>